<dbReference type="RefSeq" id="WP_116224181.1">
    <property type="nucleotide sequence ID" value="NZ_AP018437.1"/>
</dbReference>
<name>A0A347ZSW3_9CHLR</name>
<dbReference type="OrthoDB" id="167001at2"/>
<protein>
    <recommendedName>
        <fullName evidence="3">Pappalysin-1 SD scarf domain-containing protein</fullName>
    </recommendedName>
</protein>
<dbReference type="PROSITE" id="PS51257">
    <property type="entry name" value="PROKAR_LIPOPROTEIN"/>
    <property type="match status" value="1"/>
</dbReference>
<organism evidence="4 5">
    <name type="scientific">Pelolinea submarina</name>
    <dbReference type="NCBI Taxonomy" id="913107"/>
    <lineage>
        <taxon>Bacteria</taxon>
        <taxon>Bacillati</taxon>
        <taxon>Chloroflexota</taxon>
        <taxon>Anaerolineae</taxon>
        <taxon>Anaerolineales</taxon>
        <taxon>Anaerolineaceae</taxon>
        <taxon>Pelolinea</taxon>
    </lineage>
</organism>
<proteinExistence type="predicted"/>
<feature type="domain" description="Pappalysin-1 SD scarf" evidence="3">
    <location>
        <begin position="193"/>
        <end position="343"/>
    </location>
</feature>
<feature type="signal peptide" evidence="2">
    <location>
        <begin position="1"/>
        <end position="25"/>
    </location>
</feature>
<feature type="chain" id="PRO_5030063623" description="Pappalysin-1 SD scarf domain-containing protein" evidence="2">
    <location>
        <begin position="26"/>
        <end position="506"/>
    </location>
</feature>
<dbReference type="Proteomes" id="UP000256388">
    <property type="component" value="Unassembled WGS sequence"/>
</dbReference>
<accession>A0A347ZSW3</accession>
<keyword evidence="2" id="KW-0732">Signal</keyword>
<reference evidence="4 5" key="1">
    <citation type="submission" date="2018-08" db="EMBL/GenBank/DDBJ databases">
        <title>Genomic Encyclopedia of Type Strains, Phase IV (KMG-IV): sequencing the most valuable type-strain genomes for metagenomic binning, comparative biology and taxonomic classification.</title>
        <authorList>
            <person name="Goeker M."/>
        </authorList>
    </citation>
    <scope>NUCLEOTIDE SEQUENCE [LARGE SCALE GENOMIC DNA]</scope>
    <source>
        <strain evidence="4 5">DSM 23923</strain>
    </source>
</reference>
<dbReference type="Pfam" id="PF25900">
    <property type="entry name" value="PAPPA"/>
    <property type="match status" value="1"/>
</dbReference>
<evidence type="ECO:0000313" key="4">
    <source>
        <dbReference type="EMBL" id="REG11032.1"/>
    </source>
</evidence>
<dbReference type="EMBL" id="QUMS01000001">
    <property type="protein sequence ID" value="REG11032.1"/>
    <property type="molecule type" value="Genomic_DNA"/>
</dbReference>
<dbReference type="AlphaFoldDB" id="A0A347ZSW3"/>
<evidence type="ECO:0000256" key="1">
    <source>
        <dbReference type="SAM" id="MobiDB-lite"/>
    </source>
</evidence>
<keyword evidence="5" id="KW-1185">Reference proteome</keyword>
<gene>
    <name evidence="4" type="ORF">DFR64_0904</name>
</gene>
<sequence>MIYKKGFILSLLVVFCLLAASCGQASREGDLLGDELINQEGGFSLRKPFGYTMQMDGNVVNFTAPDALPEIGPMLMAMGGTTMGEMDNDTLFEQTASSLSVMEFSRPKKLTINGVKGLLADGKAEYDGQTVEGQLFVAMVNPTQQFSLIGFAPKDRSSELIKVFDAVLGSTSFSGTSGEIPSSIQKNESASLTETQPLRQWASSASASSEYSSTDYSALRAVGEPDVDSCGDNGNAWASVDPDTDEWLELTYDVAVVPTEINIYQSYNPSQVVEVQMIDTDGQTWVAWSGVPEAVENCPDLMTITIELDEEILVDQLVVFIDQSTTGWGWTEIDAVELVGYPAGQTPVAAGAQMPSGSEQSASSGNSAFSTDSLASGSFVYQVSGYENDLIESDSVSYNSTDTGYVVALFSGGTGRYAVNFILPKQDIKNGYIDLIPYDDRDAAKYYMGMIYINAFPYKADKGWIDIQSDPNNGLLTATFSFTAQSSDFPDRFVTVEGAMKDIPLK</sequence>
<comment type="caution">
    <text evidence="4">The sequence shown here is derived from an EMBL/GenBank/DDBJ whole genome shotgun (WGS) entry which is preliminary data.</text>
</comment>
<evidence type="ECO:0000256" key="2">
    <source>
        <dbReference type="SAM" id="SignalP"/>
    </source>
</evidence>
<evidence type="ECO:0000259" key="3">
    <source>
        <dbReference type="Pfam" id="PF25900"/>
    </source>
</evidence>
<dbReference type="InterPro" id="IPR058897">
    <property type="entry name" value="PAPPA_SD_C"/>
</dbReference>
<evidence type="ECO:0000313" key="5">
    <source>
        <dbReference type="Proteomes" id="UP000256388"/>
    </source>
</evidence>
<feature type="region of interest" description="Disordered" evidence="1">
    <location>
        <begin position="174"/>
        <end position="196"/>
    </location>
</feature>